<dbReference type="SMART" id="SM01230">
    <property type="entry name" value="Gln-synt_C"/>
    <property type="match status" value="1"/>
</dbReference>
<dbReference type="Gene3D" id="3.30.590.10">
    <property type="entry name" value="Glutamine synthetase/guanido kinase, catalytic domain"/>
    <property type="match status" value="1"/>
</dbReference>
<keyword evidence="2" id="KW-0436">Ligase</keyword>
<evidence type="ECO:0000256" key="4">
    <source>
        <dbReference type="RuleBase" id="RU000384"/>
    </source>
</evidence>
<dbReference type="PANTHER" id="PTHR43785:SF12">
    <property type="entry name" value="TYPE-1 GLUTAMINE SYNTHETASE 2"/>
    <property type="match status" value="1"/>
</dbReference>
<evidence type="ECO:0000256" key="1">
    <source>
        <dbReference type="ARBA" id="ARBA00021364"/>
    </source>
</evidence>
<evidence type="ECO:0000259" key="5">
    <source>
        <dbReference type="PROSITE" id="PS51987"/>
    </source>
</evidence>
<dbReference type="SUPFAM" id="SSF54368">
    <property type="entry name" value="Glutamine synthetase, N-terminal domain"/>
    <property type="match status" value="1"/>
</dbReference>
<gene>
    <name evidence="6" type="ORF">VTJ49DRAFT_2449</name>
</gene>
<comment type="similarity">
    <text evidence="3 4">Belongs to the glutamine synthetase family.</text>
</comment>
<protein>
    <recommendedName>
        <fullName evidence="1">Glutamine synthetase</fullName>
    </recommendedName>
</protein>
<name>A0ABR3VAB5_HUMIN</name>
<dbReference type="Proteomes" id="UP001583172">
    <property type="component" value="Unassembled WGS sequence"/>
</dbReference>
<accession>A0ABR3VAB5</accession>
<organism evidence="6 7">
    <name type="scientific">Humicola insolens</name>
    <name type="common">Soft-rot fungus</name>
    <dbReference type="NCBI Taxonomy" id="85995"/>
    <lineage>
        <taxon>Eukaryota</taxon>
        <taxon>Fungi</taxon>
        <taxon>Dikarya</taxon>
        <taxon>Ascomycota</taxon>
        <taxon>Pezizomycotina</taxon>
        <taxon>Sordariomycetes</taxon>
        <taxon>Sordariomycetidae</taxon>
        <taxon>Sordariales</taxon>
        <taxon>Chaetomiaceae</taxon>
        <taxon>Mycothermus</taxon>
    </lineage>
</organism>
<sequence>MEITADKLPALLADDASVKLAGLDVDGMLRGKLVSKKKFLSIAAEGFGFCSVIFGWDMHDMTYMRELKVSNKENGYRDLIAIPDLRSFRRIPWENNVPFFLVSFFDPDTKQPVPACPRGLLRTQIDKIAAQGYRAMAGAEYEFYQFKTPKVDGFQSPAAYLSRNTPQSLPALTEGMFGYSLTRPVLNKDYYYEVFNTCQTFRCDIEGWHTESGPGVYEAALEFGELSEMADRASLFKYVVKSVATKHGITPCFMAKPRQGLPGNSGHMHLSLIGPDGNNILVRDTPDPNPPYPDVALLSDLGRHFLAGVLDGLPDVMPMLAPTINSYKRLVENFWAPVTVSWGLEHRAASIRIIAPPTCKPQATRFEIRVPGADANPHYVLAAILATGWRGVERKLSFPCPPLGKGDNVGGKSDMGIRLARTLREATDRFMRVGSIARQVFGDEFVEHYGGTREHEIRLWDEAVTDWEMKRYIETV</sequence>
<dbReference type="InterPro" id="IPR036651">
    <property type="entry name" value="Gln_synt_N_sf"/>
</dbReference>
<dbReference type="InterPro" id="IPR014746">
    <property type="entry name" value="Gln_synth/guanido_kin_cat_dom"/>
</dbReference>
<reference evidence="6 7" key="1">
    <citation type="journal article" date="2024" name="Commun. Biol.">
        <title>Comparative genomic analysis of thermophilic fungi reveals convergent evolutionary adaptations and gene losses.</title>
        <authorList>
            <person name="Steindorff A.S."/>
            <person name="Aguilar-Pontes M.V."/>
            <person name="Robinson A.J."/>
            <person name="Andreopoulos B."/>
            <person name="LaButti K."/>
            <person name="Kuo A."/>
            <person name="Mondo S."/>
            <person name="Riley R."/>
            <person name="Otillar R."/>
            <person name="Haridas S."/>
            <person name="Lipzen A."/>
            <person name="Grimwood J."/>
            <person name="Schmutz J."/>
            <person name="Clum A."/>
            <person name="Reid I.D."/>
            <person name="Moisan M.C."/>
            <person name="Butler G."/>
            <person name="Nguyen T.T.M."/>
            <person name="Dewar K."/>
            <person name="Conant G."/>
            <person name="Drula E."/>
            <person name="Henrissat B."/>
            <person name="Hansel C."/>
            <person name="Singer S."/>
            <person name="Hutchinson M.I."/>
            <person name="de Vries R.P."/>
            <person name="Natvig D.O."/>
            <person name="Powell A.J."/>
            <person name="Tsang A."/>
            <person name="Grigoriev I.V."/>
        </authorList>
    </citation>
    <scope>NUCLEOTIDE SEQUENCE [LARGE SCALE GENOMIC DNA]</scope>
    <source>
        <strain evidence="6 7">CBS 620.91</strain>
    </source>
</reference>
<dbReference type="Gene3D" id="3.10.20.70">
    <property type="entry name" value="Glutamine synthetase, N-terminal domain"/>
    <property type="match status" value="1"/>
</dbReference>
<evidence type="ECO:0000313" key="7">
    <source>
        <dbReference type="Proteomes" id="UP001583172"/>
    </source>
</evidence>
<feature type="domain" description="GS catalytic" evidence="5">
    <location>
        <begin position="117"/>
        <end position="476"/>
    </location>
</feature>
<proteinExistence type="inferred from homology"/>
<evidence type="ECO:0000313" key="6">
    <source>
        <dbReference type="EMBL" id="KAL1838642.1"/>
    </source>
</evidence>
<dbReference type="EMBL" id="JAZGSY010000202">
    <property type="protein sequence ID" value="KAL1838642.1"/>
    <property type="molecule type" value="Genomic_DNA"/>
</dbReference>
<keyword evidence="7" id="KW-1185">Reference proteome</keyword>
<evidence type="ECO:0000256" key="3">
    <source>
        <dbReference type="PROSITE-ProRule" id="PRU01331"/>
    </source>
</evidence>
<dbReference type="Pfam" id="PF00120">
    <property type="entry name" value="Gln-synt_C"/>
    <property type="match status" value="1"/>
</dbReference>
<evidence type="ECO:0000256" key="2">
    <source>
        <dbReference type="ARBA" id="ARBA00022598"/>
    </source>
</evidence>
<dbReference type="PROSITE" id="PS51987">
    <property type="entry name" value="GS_CATALYTIC"/>
    <property type="match status" value="1"/>
</dbReference>
<dbReference type="InterPro" id="IPR008146">
    <property type="entry name" value="Gln_synth_cat_dom"/>
</dbReference>
<dbReference type="SUPFAM" id="SSF55931">
    <property type="entry name" value="Glutamine synthetase/guanido kinase"/>
    <property type="match status" value="1"/>
</dbReference>
<comment type="caution">
    <text evidence="6">The sequence shown here is derived from an EMBL/GenBank/DDBJ whole genome shotgun (WGS) entry which is preliminary data.</text>
</comment>
<dbReference type="PANTHER" id="PTHR43785">
    <property type="entry name" value="GAMMA-GLUTAMYLPUTRESCINE SYNTHETASE"/>
    <property type="match status" value="1"/>
</dbReference>